<name>K1XEI9_MARBU</name>
<reference evidence="3 4" key="1">
    <citation type="journal article" date="2012" name="BMC Genomics">
        <title>Sequencing the genome of Marssonina brunnea reveals fungus-poplar co-evolution.</title>
        <authorList>
            <person name="Zhu S."/>
            <person name="Cao Y.-Z."/>
            <person name="Jiang C."/>
            <person name="Tan B.-Y."/>
            <person name="Wang Z."/>
            <person name="Feng S."/>
            <person name="Zhang L."/>
            <person name="Su X.-H."/>
            <person name="Brejova B."/>
            <person name="Vinar T."/>
            <person name="Xu M."/>
            <person name="Wang M.-X."/>
            <person name="Zhang S.-G."/>
            <person name="Huang M.-R."/>
            <person name="Wu R."/>
            <person name="Zhou Y."/>
        </authorList>
    </citation>
    <scope>NUCLEOTIDE SEQUENCE [LARGE SCALE GENOMIC DNA]</scope>
    <source>
        <strain evidence="3 4">MB_m1</strain>
    </source>
</reference>
<dbReference type="GeneID" id="18758460"/>
<accession>K1XEI9</accession>
<dbReference type="Pfam" id="PF00646">
    <property type="entry name" value="F-box"/>
    <property type="match status" value="1"/>
</dbReference>
<dbReference type="HOGENOM" id="CLU_020490_0_1_1"/>
<dbReference type="SMART" id="SM00256">
    <property type="entry name" value="FBOX"/>
    <property type="match status" value="1"/>
</dbReference>
<dbReference type="EMBL" id="JH921431">
    <property type="protein sequence ID" value="EKD19288.1"/>
    <property type="molecule type" value="Genomic_DNA"/>
</dbReference>
<dbReference type="STRING" id="1072389.K1XEI9"/>
<protein>
    <submittedName>
        <fullName evidence="3">F-box domain-containing protein</fullName>
    </submittedName>
</protein>
<gene>
    <name evidence="3" type="ORF">MBM_02525</name>
</gene>
<proteinExistence type="predicted"/>
<dbReference type="InterPro" id="IPR036047">
    <property type="entry name" value="F-box-like_dom_sf"/>
</dbReference>
<feature type="domain" description="F-box" evidence="2">
    <location>
        <begin position="1"/>
        <end position="51"/>
    </location>
</feature>
<keyword evidence="4" id="KW-1185">Reference proteome</keyword>
<dbReference type="Gene3D" id="1.20.1280.50">
    <property type="match status" value="1"/>
</dbReference>
<dbReference type="Proteomes" id="UP000006753">
    <property type="component" value="Unassembled WGS sequence"/>
</dbReference>
<evidence type="ECO:0000313" key="3">
    <source>
        <dbReference type="EMBL" id="EKD19288.1"/>
    </source>
</evidence>
<dbReference type="eggNOG" id="ENOG502SFSP">
    <property type="taxonomic scope" value="Eukaryota"/>
</dbReference>
<dbReference type="OrthoDB" id="5334391at2759"/>
<sequence>MDITTLPNDIFRIIVQYLSPLDLILCRRVSKSFHAAFIESDLSRHLLLQHFPRSRESRCVDQSTSQNWAQDFSRVSGRYYHLRSGTPSKIEALPLGKSFLLPAWSRYFPVSPWHRHLQFEEKTAPFHYLDPLWTFDDGILIYPSAEAQSYVMYDLRTRAKSNIEIGSENKIVRRIRLNENVLVVEWCEHEPYHQLNENEEVYRHFATAYDVKKATDCAENITFRNEWKIHFLGIPLNSRDRFFSTHTAKHYALYIWQPNRSAWGEDEPIESLAIWDISSPSSYKPSEDPSGTLKPDEDVEGPRSVRRFSFAHLDFYKIRQRSTPMLRCLELDENHVYVVEEDHRWIVGHQASHDPPRLHLVKTTGIPFHVGPRWQDECGADGDANLSFCERQPDTRYPNSAPCWRHEEFPYLTITQAVDSAAGVVFSARHCFILETISINLKPKVHMTGPGYEISLRDDLWQQLLAMGKIYGDERWLIGENASQEVVILHFDERLDTSSASSISINTP</sequence>
<dbReference type="InterPro" id="IPR001810">
    <property type="entry name" value="F-box_dom"/>
</dbReference>
<dbReference type="InParanoid" id="K1XEI9"/>
<dbReference type="CDD" id="cd09917">
    <property type="entry name" value="F-box_SF"/>
    <property type="match status" value="1"/>
</dbReference>
<organism evidence="3 4">
    <name type="scientific">Marssonina brunnea f. sp. multigermtubi (strain MB_m1)</name>
    <name type="common">Marssonina leaf spot fungus</name>
    <dbReference type="NCBI Taxonomy" id="1072389"/>
    <lineage>
        <taxon>Eukaryota</taxon>
        <taxon>Fungi</taxon>
        <taxon>Dikarya</taxon>
        <taxon>Ascomycota</taxon>
        <taxon>Pezizomycotina</taxon>
        <taxon>Leotiomycetes</taxon>
        <taxon>Helotiales</taxon>
        <taxon>Drepanopezizaceae</taxon>
        <taxon>Drepanopeziza</taxon>
    </lineage>
</organism>
<evidence type="ECO:0000313" key="4">
    <source>
        <dbReference type="Proteomes" id="UP000006753"/>
    </source>
</evidence>
<evidence type="ECO:0000256" key="1">
    <source>
        <dbReference type="SAM" id="MobiDB-lite"/>
    </source>
</evidence>
<dbReference type="SUPFAM" id="SSF81383">
    <property type="entry name" value="F-box domain"/>
    <property type="match status" value="1"/>
</dbReference>
<dbReference type="KEGG" id="mbe:MBM_02525"/>
<feature type="region of interest" description="Disordered" evidence="1">
    <location>
        <begin position="281"/>
        <end position="300"/>
    </location>
</feature>
<dbReference type="PROSITE" id="PS50181">
    <property type="entry name" value="FBOX"/>
    <property type="match status" value="1"/>
</dbReference>
<dbReference type="OMA" id="HYVIYIW"/>
<evidence type="ECO:0000259" key="2">
    <source>
        <dbReference type="PROSITE" id="PS50181"/>
    </source>
</evidence>
<dbReference type="RefSeq" id="XP_007290414.1">
    <property type="nucleotide sequence ID" value="XM_007290352.1"/>
</dbReference>
<dbReference type="AlphaFoldDB" id="K1XEI9"/>